<dbReference type="AlphaFoldDB" id="A0A6C0ANV5"/>
<organism evidence="1">
    <name type="scientific">viral metagenome</name>
    <dbReference type="NCBI Taxonomy" id="1070528"/>
    <lineage>
        <taxon>unclassified sequences</taxon>
        <taxon>metagenomes</taxon>
        <taxon>organismal metagenomes</taxon>
    </lineage>
</organism>
<reference evidence="1" key="1">
    <citation type="journal article" date="2020" name="Nature">
        <title>Giant virus diversity and host interactions through global metagenomics.</title>
        <authorList>
            <person name="Schulz F."/>
            <person name="Roux S."/>
            <person name="Paez-Espino D."/>
            <person name="Jungbluth S."/>
            <person name="Walsh D.A."/>
            <person name="Denef V.J."/>
            <person name="McMahon K.D."/>
            <person name="Konstantinidis K.T."/>
            <person name="Eloe-Fadrosh E.A."/>
            <person name="Kyrpides N.C."/>
            <person name="Woyke T."/>
        </authorList>
    </citation>
    <scope>NUCLEOTIDE SEQUENCE</scope>
    <source>
        <strain evidence="1">GVMAG-S-1101164-72</strain>
    </source>
</reference>
<dbReference type="Pfam" id="PF19059">
    <property type="entry name" value="DUF5755"/>
    <property type="match status" value="1"/>
</dbReference>
<sequence>MYFKTYAPIVIQMPNQQRRAETVITTPLSPNIVDARFSRAPEPLRDWLAPPEYPPRGGIASIPINIPTQGLPESFQPIGNISVGDGKVLPLYGRRTYYGSSDRWQYYTRTDTYNPVPLPLRHGNRDCMGDVGCPEVYSGDHLEVEGTGQKGKVRIFRMDGPRYVPGLI</sequence>
<accession>A0A6C0ANV5</accession>
<dbReference type="InterPro" id="IPR043929">
    <property type="entry name" value="DUF5755"/>
</dbReference>
<evidence type="ECO:0000313" key="1">
    <source>
        <dbReference type="EMBL" id="QHS81432.1"/>
    </source>
</evidence>
<dbReference type="EMBL" id="MN740758">
    <property type="protein sequence ID" value="QHS81432.1"/>
    <property type="molecule type" value="Genomic_DNA"/>
</dbReference>
<name>A0A6C0ANV5_9ZZZZ</name>
<protein>
    <submittedName>
        <fullName evidence="1">Uncharacterized protein</fullName>
    </submittedName>
</protein>
<proteinExistence type="predicted"/>